<accession>A0A0V0HTB3</accession>
<evidence type="ECO:0000313" key="1">
    <source>
        <dbReference type="EMBL" id="JAP23306.1"/>
    </source>
</evidence>
<dbReference type="AlphaFoldDB" id="A0A0V0HTB3"/>
<organism evidence="1">
    <name type="scientific">Solanum chacoense</name>
    <name type="common">Chaco potato</name>
    <dbReference type="NCBI Taxonomy" id="4108"/>
    <lineage>
        <taxon>Eukaryota</taxon>
        <taxon>Viridiplantae</taxon>
        <taxon>Streptophyta</taxon>
        <taxon>Embryophyta</taxon>
        <taxon>Tracheophyta</taxon>
        <taxon>Spermatophyta</taxon>
        <taxon>Magnoliopsida</taxon>
        <taxon>eudicotyledons</taxon>
        <taxon>Gunneridae</taxon>
        <taxon>Pentapetalae</taxon>
        <taxon>asterids</taxon>
        <taxon>lamiids</taxon>
        <taxon>Solanales</taxon>
        <taxon>Solanaceae</taxon>
        <taxon>Solanoideae</taxon>
        <taxon>Solaneae</taxon>
        <taxon>Solanum</taxon>
    </lineage>
</organism>
<proteinExistence type="predicted"/>
<dbReference type="EMBL" id="GEDG01015617">
    <property type="protein sequence ID" value="JAP23306.1"/>
    <property type="molecule type" value="Transcribed_RNA"/>
</dbReference>
<dbReference type="EMBL" id="GEDG01023565">
    <property type="protein sequence ID" value="JAP16642.1"/>
    <property type="molecule type" value="Transcribed_RNA"/>
</dbReference>
<protein>
    <submittedName>
        <fullName evidence="1">Putative ovule protein</fullName>
    </submittedName>
</protein>
<sequence>MRNFISVSNKKIDLHFQLKNRTCAYGKVNDTDKTNILWTLQPQELIEHTTMSEGGVPNGRSPKY</sequence>
<reference evidence="1" key="1">
    <citation type="submission" date="2015-12" db="EMBL/GenBank/DDBJ databases">
        <title>Gene expression during late stages of embryo sac development: a critical building block for successful pollen-pistil interactions.</title>
        <authorList>
            <person name="Liu Y."/>
            <person name="Joly V."/>
            <person name="Sabar M."/>
            <person name="Matton D.P."/>
        </authorList>
    </citation>
    <scope>NUCLEOTIDE SEQUENCE</scope>
</reference>
<name>A0A0V0HTB3_SOLCH</name>